<keyword evidence="3" id="KW-0479">Metal-binding</keyword>
<protein>
    <submittedName>
        <fullName evidence="11">IS605 OrfB family transposase</fullName>
    </submittedName>
</protein>
<comment type="caution">
    <text evidence="11">The sequence shown here is derived from an EMBL/GenBank/DDBJ whole genome shotgun (WGS) entry which is preliminary data.</text>
</comment>
<sequence>MVRVKLVKPIKGRSSRVLREEFPHLKSQLPTLWTNSSFVATVGGAPLSEVKRYVEQQKSWQMLTGRRYLLAFTPGQETFAELVGDACRMVWNTGLEQRRAYRRRGAFIGYVEQARQMAEAKKDFPWLAEAPSHTLQQTLRDLEKACKTHGTFKVRWRSKRKNAPSFRFPDPKHIAVERVSRRWGRVRLPKLGWVRFRWTRPLGGMVRNVTVLKDGGRWYISFCVEDGLAESTPNGKPPVGVDRGVAVAVATSDGWMRDREFVTLGEAVRLKRLQQQLARQRKGSARRSATKAKIGRLNARVRARRTDFVAWTANRLTRDHGLVVVEDLKVKNMTASAKGTLEQPGSRVRQKAGLNRSILAKGWGGLLAALEHKARCNGSRIVRVPPAYTSQTCAACGHCAPDNRESQAVFRCRACGHQANADVNAAKNILAAGLAVTGRGDLAAGRSAKRQPPETEAV</sequence>
<dbReference type="PANTHER" id="PTHR36172">
    <property type="match status" value="1"/>
</dbReference>
<keyword evidence="5" id="KW-0238">DNA-binding</keyword>
<dbReference type="GO" id="GO:0004803">
    <property type="term" value="F:transposase activity"/>
    <property type="evidence" value="ECO:0007669"/>
    <property type="project" value="InterPro"/>
</dbReference>
<keyword evidence="4" id="KW-0862">Zinc</keyword>
<evidence type="ECO:0000256" key="5">
    <source>
        <dbReference type="ARBA" id="ARBA00023125"/>
    </source>
</evidence>
<dbReference type="AlphaFoldDB" id="A0A7W3R7Q3"/>
<evidence type="ECO:0000256" key="3">
    <source>
        <dbReference type="ARBA" id="ARBA00022723"/>
    </source>
</evidence>
<dbReference type="InterPro" id="IPR010095">
    <property type="entry name" value="Cas12f1-like_TNB"/>
</dbReference>
<dbReference type="InterPro" id="IPR021027">
    <property type="entry name" value="Transposase_put_HTH"/>
</dbReference>
<feature type="domain" description="Cas12f1-like TNB" evidence="9">
    <location>
        <begin position="363"/>
        <end position="429"/>
    </location>
</feature>
<dbReference type="Pfam" id="PF01797">
    <property type="entry name" value="Y1_Tnp"/>
    <property type="match status" value="1"/>
</dbReference>
<dbReference type="GO" id="GO:0046872">
    <property type="term" value="F:metal ion binding"/>
    <property type="evidence" value="ECO:0007669"/>
    <property type="project" value="UniProtKB-KW"/>
</dbReference>
<evidence type="ECO:0000259" key="9">
    <source>
        <dbReference type="Pfam" id="PF07282"/>
    </source>
</evidence>
<evidence type="ECO:0000313" key="11">
    <source>
        <dbReference type="EMBL" id="MBA9002912.1"/>
    </source>
</evidence>
<evidence type="ECO:0000259" key="10">
    <source>
        <dbReference type="Pfam" id="PF12323"/>
    </source>
</evidence>
<evidence type="ECO:0000256" key="2">
    <source>
        <dbReference type="ARBA" id="ARBA00022578"/>
    </source>
</evidence>
<organism evidence="11 12">
    <name type="scientific">Thermomonospora cellulosilytica</name>
    <dbReference type="NCBI Taxonomy" id="1411118"/>
    <lineage>
        <taxon>Bacteria</taxon>
        <taxon>Bacillati</taxon>
        <taxon>Actinomycetota</taxon>
        <taxon>Actinomycetes</taxon>
        <taxon>Streptosporangiales</taxon>
        <taxon>Thermomonosporaceae</taxon>
        <taxon>Thermomonospora</taxon>
    </lineage>
</organism>
<name>A0A7W3R7Q3_9ACTN</name>
<feature type="domain" description="Probable transposase IS891/IS1136/IS1341" evidence="7">
    <location>
        <begin position="221"/>
        <end position="335"/>
    </location>
</feature>
<evidence type="ECO:0000259" key="8">
    <source>
        <dbReference type="Pfam" id="PF01797"/>
    </source>
</evidence>
<dbReference type="Pfam" id="PF01385">
    <property type="entry name" value="OrfB_IS605"/>
    <property type="match status" value="1"/>
</dbReference>
<dbReference type="EMBL" id="JACJII010000001">
    <property type="protein sequence ID" value="MBA9002912.1"/>
    <property type="molecule type" value="Genomic_DNA"/>
</dbReference>
<accession>A0A7W3R7Q3</accession>
<gene>
    <name evidence="11" type="ORF">HNR21_001794</name>
</gene>
<dbReference type="Pfam" id="PF12323">
    <property type="entry name" value="HTH_OrfB_IS605"/>
    <property type="match status" value="1"/>
</dbReference>
<reference evidence="11 12" key="1">
    <citation type="submission" date="2020-08" db="EMBL/GenBank/DDBJ databases">
        <title>Sequencing the genomes of 1000 actinobacteria strains.</title>
        <authorList>
            <person name="Klenk H.-P."/>
        </authorList>
    </citation>
    <scope>NUCLEOTIDE SEQUENCE [LARGE SCALE GENOMIC DNA]</scope>
    <source>
        <strain evidence="11 12">DSM 45823</strain>
    </source>
</reference>
<comment type="similarity">
    <text evidence="1">In the C-terminal section; belongs to the transposase 35 family.</text>
</comment>
<evidence type="ECO:0000256" key="1">
    <source>
        <dbReference type="ARBA" id="ARBA00008761"/>
    </source>
</evidence>
<evidence type="ECO:0000256" key="6">
    <source>
        <dbReference type="ARBA" id="ARBA00023172"/>
    </source>
</evidence>
<dbReference type="GO" id="GO:0003677">
    <property type="term" value="F:DNA binding"/>
    <property type="evidence" value="ECO:0007669"/>
    <property type="project" value="UniProtKB-KW"/>
</dbReference>
<feature type="domain" description="Transposase putative helix-turn-helix" evidence="10">
    <location>
        <begin position="62"/>
        <end position="104"/>
    </location>
</feature>
<evidence type="ECO:0000259" key="7">
    <source>
        <dbReference type="Pfam" id="PF01385"/>
    </source>
</evidence>
<dbReference type="NCBIfam" id="NF040570">
    <property type="entry name" value="guided_TnpB"/>
    <property type="match status" value="1"/>
</dbReference>
<dbReference type="InterPro" id="IPR002686">
    <property type="entry name" value="Transposase_17"/>
</dbReference>
<evidence type="ECO:0000313" key="12">
    <source>
        <dbReference type="Proteomes" id="UP000539313"/>
    </source>
</evidence>
<dbReference type="SUPFAM" id="SSF143422">
    <property type="entry name" value="Transposase IS200-like"/>
    <property type="match status" value="1"/>
</dbReference>
<dbReference type="InterPro" id="IPR036515">
    <property type="entry name" value="Transposase_17_sf"/>
</dbReference>
<keyword evidence="12" id="KW-1185">Reference proteome</keyword>
<dbReference type="Proteomes" id="UP000539313">
    <property type="component" value="Unassembled WGS sequence"/>
</dbReference>
<dbReference type="PANTHER" id="PTHR36172:SF1">
    <property type="entry name" value="RESOLVASE-RELATED"/>
    <property type="match status" value="1"/>
</dbReference>
<dbReference type="Gene3D" id="3.30.70.1290">
    <property type="entry name" value="Transposase IS200-like"/>
    <property type="match status" value="1"/>
</dbReference>
<dbReference type="GO" id="GO:0006313">
    <property type="term" value="P:DNA transposition"/>
    <property type="evidence" value="ECO:0007669"/>
    <property type="project" value="InterPro"/>
</dbReference>
<proteinExistence type="inferred from homology"/>
<evidence type="ECO:0000256" key="4">
    <source>
        <dbReference type="ARBA" id="ARBA00022833"/>
    </source>
</evidence>
<keyword evidence="6" id="KW-0233">DNA recombination</keyword>
<feature type="domain" description="Transposase IS200-like" evidence="8">
    <location>
        <begin position="5"/>
        <end position="57"/>
    </location>
</feature>
<dbReference type="Pfam" id="PF07282">
    <property type="entry name" value="Cas12f1-like_TNB"/>
    <property type="match status" value="1"/>
</dbReference>
<keyword evidence="2" id="KW-0815">Transposition</keyword>
<dbReference type="InterPro" id="IPR051491">
    <property type="entry name" value="Recombinase/Transposase-rel"/>
</dbReference>
<dbReference type="InterPro" id="IPR001959">
    <property type="entry name" value="Transposase"/>
</dbReference>